<reference evidence="1 2" key="1">
    <citation type="submission" date="2013-07" db="EMBL/GenBank/DDBJ databases">
        <title>The Genome Sequence of Cryptococcus heveanensis BCC8398.</title>
        <authorList>
            <consortium name="The Broad Institute Genome Sequencing Platform"/>
            <person name="Cuomo C."/>
            <person name="Litvintseva A."/>
            <person name="Chen Y."/>
            <person name="Heitman J."/>
            <person name="Sun S."/>
            <person name="Springer D."/>
            <person name="Dromer F."/>
            <person name="Young S.K."/>
            <person name="Zeng Q."/>
            <person name="Gargeya S."/>
            <person name="Fitzgerald M."/>
            <person name="Abouelleil A."/>
            <person name="Alvarado L."/>
            <person name="Berlin A.M."/>
            <person name="Chapman S.B."/>
            <person name="Dewar J."/>
            <person name="Goldberg J."/>
            <person name="Griggs A."/>
            <person name="Gujja S."/>
            <person name="Hansen M."/>
            <person name="Howarth C."/>
            <person name="Imamovic A."/>
            <person name="Larimer J."/>
            <person name="McCowan C."/>
            <person name="Murphy C."/>
            <person name="Pearson M."/>
            <person name="Priest M."/>
            <person name="Roberts A."/>
            <person name="Saif S."/>
            <person name="Shea T."/>
            <person name="Sykes S."/>
            <person name="Wortman J."/>
            <person name="Nusbaum C."/>
            <person name="Birren B."/>
        </authorList>
    </citation>
    <scope>NUCLEOTIDE SEQUENCE [LARGE SCALE GENOMIC DNA]</scope>
    <source>
        <strain evidence="1 2">BCC8398</strain>
    </source>
</reference>
<dbReference type="EMBL" id="KI669494">
    <property type="protein sequence ID" value="OCF36797.1"/>
    <property type="molecule type" value="Genomic_DNA"/>
</dbReference>
<keyword evidence="2" id="KW-1185">Reference proteome</keyword>
<dbReference type="Proteomes" id="UP000092666">
    <property type="component" value="Unassembled WGS sequence"/>
</dbReference>
<organism evidence="1 2">
    <name type="scientific">Kwoniella heveanensis BCC8398</name>
    <dbReference type="NCBI Taxonomy" id="1296120"/>
    <lineage>
        <taxon>Eukaryota</taxon>
        <taxon>Fungi</taxon>
        <taxon>Dikarya</taxon>
        <taxon>Basidiomycota</taxon>
        <taxon>Agaricomycotina</taxon>
        <taxon>Tremellomycetes</taxon>
        <taxon>Tremellales</taxon>
        <taxon>Cryptococcaceae</taxon>
        <taxon>Kwoniella</taxon>
    </lineage>
</organism>
<reference evidence="2" key="2">
    <citation type="submission" date="2013-12" db="EMBL/GenBank/DDBJ databases">
        <title>Evolution of pathogenesis and genome organization in the Tremellales.</title>
        <authorList>
            <person name="Cuomo C."/>
            <person name="Litvintseva A."/>
            <person name="Heitman J."/>
            <person name="Chen Y."/>
            <person name="Sun S."/>
            <person name="Springer D."/>
            <person name="Dromer F."/>
            <person name="Young S."/>
            <person name="Zeng Q."/>
            <person name="Chapman S."/>
            <person name="Gujja S."/>
            <person name="Saif S."/>
            <person name="Birren B."/>
        </authorList>
    </citation>
    <scope>NUCLEOTIDE SEQUENCE [LARGE SCALE GENOMIC DNA]</scope>
    <source>
        <strain evidence="2">BCC8398</strain>
    </source>
</reference>
<evidence type="ECO:0000313" key="2">
    <source>
        <dbReference type="Proteomes" id="UP000092666"/>
    </source>
</evidence>
<proteinExistence type="predicted"/>
<evidence type="ECO:0000313" key="1">
    <source>
        <dbReference type="EMBL" id="OCF36797.1"/>
    </source>
</evidence>
<accession>A0A1B9H0M6</accession>
<dbReference type="OrthoDB" id="2559467at2759"/>
<gene>
    <name evidence="1" type="ORF">I316_01393</name>
</gene>
<name>A0A1B9H0M6_9TREE</name>
<dbReference type="AlphaFoldDB" id="A0A1B9H0M6"/>
<protein>
    <submittedName>
        <fullName evidence="1">Uncharacterized protein</fullName>
    </submittedName>
</protein>
<sequence>MSYEERNNGVINDCYEAEGKLQRAWGYGDPRAYERVSRFADWFEDVYLEINDLFVFAPESPAISRNTVADD</sequence>